<dbReference type="EMBL" id="JBHTLH010000044">
    <property type="protein sequence ID" value="MFD1126457.1"/>
    <property type="molecule type" value="Genomic_DNA"/>
</dbReference>
<protein>
    <recommendedName>
        <fullName evidence="3">Bacterial Pleckstrin homology domain-containing protein</fullName>
    </recommendedName>
</protein>
<name>A0ABW3PMA5_9LACO</name>
<evidence type="ECO:0008006" key="3">
    <source>
        <dbReference type="Google" id="ProtNLM"/>
    </source>
</evidence>
<proteinExistence type="predicted"/>
<gene>
    <name evidence="1" type="ORF">ACFQ22_14025</name>
</gene>
<comment type="caution">
    <text evidence="1">The sequence shown here is derived from an EMBL/GenBank/DDBJ whole genome shotgun (WGS) entry which is preliminary data.</text>
</comment>
<dbReference type="RefSeq" id="WP_121978679.1">
    <property type="nucleotide sequence ID" value="NZ_JBHTLH010000044.1"/>
</dbReference>
<accession>A0ABW3PMA5</accession>
<evidence type="ECO:0000313" key="1">
    <source>
        <dbReference type="EMBL" id="MFD1126457.1"/>
    </source>
</evidence>
<reference evidence="2" key="1">
    <citation type="journal article" date="2019" name="Int. J. Syst. Evol. Microbiol.">
        <title>The Global Catalogue of Microorganisms (GCM) 10K type strain sequencing project: providing services to taxonomists for standard genome sequencing and annotation.</title>
        <authorList>
            <consortium name="The Broad Institute Genomics Platform"/>
            <consortium name="The Broad Institute Genome Sequencing Center for Infectious Disease"/>
            <person name="Wu L."/>
            <person name="Ma J."/>
        </authorList>
    </citation>
    <scope>NUCLEOTIDE SEQUENCE [LARGE SCALE GENOMIC DNA]</scope>
    <source>
        <strain evidence="2">CCUG 71848</strain>
    </source>
</reference>
<keyword evidence="2" id="KW-1185">Reference proteome</keyword>
<dbReference type="Proteomes" id="UP001597156">
    <property type="component" value="Unassembled WGS sequence"/>
</dbReference>
<organism evidence="1 2">
    <name type="scientific">Lentilactobacillus raoultii</name>
    <dbReference type="NCBI Taxonomy" id="1987503"/>
    <lineage>
        <taxon>Bacteria</taxon>
        <taxon>Bacillati</taxon>
        <taxon>Bacillota</taxon>
        <taxon>Bacilli</taxon>
        <taxon>Lactobacillales</taxon>
        <taxon>Lactobacillaceae</taxon>
        <taxon>Lentilactobacillus</taxon>
    </lineage>
</organism>
<evidence type="ECO:0000313" key="2">
    <source>
        <dbReference type="Proteomes" id="UP001597156"/>
    </source>
</evidence>
<sequence>MNQIKFVDKQLMVTISGLDRLWGFKSRLQLPLIHVSEMAVESRSQLKRDGKWRVIKWRLLGLGLPKKQVGTFYGNRKLSYLNVQGDAPILFIRLNHEKYDYLFLTVNDPMEILRKYQQLRRP</sequence>